<dbReference type="PANTHER" id="PTHR37489">
    <property type="entry name" value="DUF3500 DOMAIN-CONTAINING PROTEIN"/>
    <property type="match status" value="1"/>
</dbReference>
<keyword evidence="2" id="KW-1185">Reference proteome</keyword>
<accession>A0A5B2W524</accession>
<reference evidence="1 2" key="1">
    <citation type="submission" date="2019-09" db="EMBL/GenBank/DDBJ databases">
        <title>Chitinophaga ginsengihumi sp. nov., isolated from soil of ginseng rhizosphere.</title>
        <authorList>
            <person name="Lee J."/>
        </authorList>
    </citation>
    <scope>NUCLEOTIDE SEQUENCE [LARGE SCALE GENOMIC DNA]</scope>
    <source>
        <strain evidence="1 2">BN140078</strain>
    </source>
</reference>
<dbReference type="AlphaFoldDB" id="A0A5B2W524"/>
<organism evidence="1 2">
    <name type="scientific">Chitinophaga agrisoli</name>
    <dbReference type="NCBI Taxonomy" id="2607653"/>
    <lineage>
        <taxon>Bacteria</taxon>
        <taxon>Pseudomonadati</taxon>
        <taxon>Bacteroidota</taxon>
        <taxon>Chitinophagia</taxon>
        <taxon>Chitinophagales</taxon>
        <taxon>Chitinophagaceae</taxon>
        <taxon>Chitinophaga</taxon>
    </lineage>
</organism>
<evidence type="ECO:0000313" key="2">
    <source>
        <dbReference type="Proteomes" id="UP000324611"/>
    </source>
</evidence>
<sequence>MLLLLIGSRGQAQSSANKTNVAAAAKQFLQTLDANGRQQASFDWTDAERFNWNFVPMARKGLPLKAMNEQQRKAALELLKTCTSAEGYRKATSIMAMETVLKALENRGPDDHYRDPINYYFSIFGEPGLQKPWGWRVEGHHVSLNFTAVNNSLVAGTPAFFGSNPGIVPSGPEKGKQILKQETELAFELLHAFDKTQLEQVMIATDAPREIITGNKRKAMLLDPPGLPYSKMNSSQQQLLKHLVAVYVDNYTKLMADLLLKEINAAGWDKMSFAWAGANAWGGGHYYRIQNPAILIEYDNTQNNGNHVHTVLRDLQHDFGEDLLQKHYQTAHNGK</sequence>
<name>A0A5B2W524_9BACT</name>
<comment type="caution">
    <text evidence="1">The sequence shown here is derived from an EMBL/GenBank/DDBJ whole genome shotgun (WGS) entry which is preliminary data.</text>
</comment>
<dbReference type="EMBL" id="VUOC01000001">
    <property type="protein sequence ID" value="KAA2245830.1"/>
    <property type="molecule type" value="Genomic_DNA"/>
</dbReference>
<dbReference type="InterPro" id="IPR021889">
    <property type="entry name" value="DUF3500"/>
</dbReference>
<dbReference type="Proteomes" id="UP000324611">
    <property type="component" value="Unassembled WGS sequence"/>
</dbReference>
<dbReference type="Pfam" id="PF12006">
    <property type="entry name" value="DUF3500"/>
    <property type="match status" value="1"/>
</dbReference>
<reference evidence="1 2" key="2">
    <citation type="submission" date="2019-09" db="EMBL/GenBank/DDBJ databases">
        <authorList>
            <person name="Jin C."/>
        </authorList>
    </citation>
    <scope>NUCLEOTIDE SEQUENCE [LARGE SCALE GENOMIC DNA]</scope>
    <source>
        <strain evidence="1 2">BN140078</strain>
    </source>
</reference>
<evidence type="ECO:0000313" key="1">
    <source>
        <dbReference type="EMBL" id="KAA2245830.1"/>
    </source>
</evidence>
<proteinExistence type="predicted"/>
<protein>
    <submittedName>
        <fullName evidence="1">DUF3500 domain-containing protein</fullName>
    </submittedName>
</protein>
<gene>
    <name evidence="1" type="ORF">F0L74_03200</name>
</gene>
<dbReference type="PANTHER" id="PTHR37489:SF1">
    <property type="entry name" value="DUF3500 DOMAIN-CONTAINING PROTEIN"/>
    <property type="match status" value="1"/>
</dbReference>